<evidence type="ECO:0000313" key="2">
    <source>
        <dbReference type="Proteomes" id="UP000684084"/>
    </source>
</evidence>
<dbReference type="AlphaFoldDB" id="A0A915ZV27"/>
<dbReference type="Proteomes" id="UP000684084">
    <property type="component" value="Unassembled WGS sequence"/>
</dbReference>
<accession>A0A915ZV27</accession>
<dbReference type="EMBL" id="CAGKOT010000075">
    <property type="protein sequence ID" value="CAB5392218.1"/>
    <property type="molecule type" value="Genomic_DNA"/>
</dbReference>
<proteinExistence type="predicted"/>
<protein>
    <submittedName>
        <fullName evidence="1">Uncharacterized protein</fullName>
    </submittedName>
</protein>
<organism evidence="1 2">
    <name type="scientific">Rhizophagus irregularis</name>
    <dbReference type="NCBI Taxonomy" id="588596"/>
    <lineage>
        <taxon>Eukaryota</taxon>
        <taxon>Fungi</taxon>
        <taxon>Fungi incertae sedis</taxon>
        <taxon>Mucoromycota</taxon>
        <taxon>Glomeromycotina</taxon>
        <taxon>Glomeromycetes</taxon>
        <taxon>Glomerales</taxon>
        <taxon>Glomeraceae</taxon>
        <taxon>Rhizophagus</taxon>
    </lineage>
</organism>
<gene>
    <name evidence="1" type="ORF">CHRIB12_LOCUS22315</name>
</gene>
<name>A0A915ZV27_9GLOM</name>
<dbReference type="OrthoDB" id="8954335at2759"/>
<comment type="caution">
    <text evidence="1">The sequence shown here is derived from an EMBL/GenBank/DDBJ whole genome shotgun (WGS) entry which is preliminary data.</text>
</comment>
<sequence>MNNITAVFTHCNKANMENPDRLIDKLTYEQTNFLEKINKLKLVCEIQNIKSQPEVDQALNDYEVNSVQDNAKQVLLDKLEKIPETNGLK</sequence>
<reference evidence="1" key="1">
    <citation type="submission" date="2020-05" db="EMBL/GenBank/DDBJ databases">
        <authorList>
            <person name="Rincon C."/>
            <person name="Sanders R I."/>
            <person name="Robbins C."/>
            <person name="Chaturvedi A."/>
        </authorList>
    </citation>
    <scope>NUCLEOTIDE SEQUENCE</scope>
    <source>
        <strain evidence="1">CHB12</strain>
    </source>
</reference>
<evidence type="ECO:0000313" key="1">
    <source>
        <dbReference type="EMBL" id="CAB5392218.1"/>
    </source>
</evidence>